<dbReference type="eggNOG" id="COG2919">
    <property type="taxonomic scope" value="Bacteria"/>
</dbReference>
<keyword evidence="4" id="KW-1185">Reference proteome</keyword>
<feature type="compositionally biased region" description="Basic and acidic residues" evidence="1">
    <location>
        <begin position="42"/>
        <end position="72"/>
    </location>
</feature>
<reference evidence="3 4" key="1">
    <citation type="journal article" date="2007" name="Nat. Biotechnol.">
        <title>Complete genome sequence of the erythromycin-producing bacterium Saccharopolyspora erythraea NRRL23338.</title>
        <authorList>
            <person name="Oliynyk M."/>
            <person name="Samborskyy M."/>
            <person name="Lester J.B."/>
            <person name="Mironenko T."/>
            <person name="Scott N."/>
            <person name="Dickens S."/>
            <person name="Haydock S.F."/>
            <person name="Leadlay P.F."/>
        </authorList>
    </citation>
    <scope>NUCLEOTIDE SEQUENCE [LARGE SCALE GENOMIC DNA]</scope>
    <source>
        <strain evidence="4">ATCC 11635 / DSM 40517 / JCM 4748 / NBRC 13426 / NCIMB 8594 / NRRL 2338</strain>
    </source>
</reference>
<keyword evidence="2" id="KW-0812">Transmembrane</keyword>
<dbReference type="OrthoDB" id="3701208at2"/>
<dbReference type="EMBL" id="AM420293">
    <property type="protein sequence ID" value="CAM05049.1"/>
    <property type="molecule type" value="Genomic_DNA"/>
</dbReference>
<feature type="region of interest" description="Disordered" evidence="1">
    <location>
        <begin position="1"/>
        <end position="78"/>
    </location>
</feature>
<dbReference type="Proteomes" id="UP000006728">
    <property type="component" value="Chromosome"/>
</dbReference>
<evidence type="ECO:0000256" key="2">
    <source>
        <dbReference type="SAM" id="Phobius"/>
    </source>
</evidence>
<gene>
    <name evidence="3" type="ordered locus">SACE_5865</name>
</gene>
<dbReference type="STRING" id="405948.SACE_5865"/>
<keyword evidence="2" id="KW-0472">Membrane</keyword>
<feature type="transmembrane region" description="Helical" evidence="2">
    <location>
        <begin position="93"/>
        <end position="115"/>
    </location>
</feature>
<evidence type="ECO:0000313" key="4">
    <source>
        <dbReference type="Proteomes" id="UP000006728"/>
    </source>
</evidence>
<accession>A4FLX4</accession>
<dbReference type="RefSeq" id="WP_009943119.1">
    <property type="nucleotide sequence ID" value="NC_009142.1"/>
</dbReference>
<evidence type="ECO:0000256" key="1">
    <source>
        <dbReference type="SAM" id="MobiDB-lite"/>
    </source>
</evidence>
<name>A4FLX4_SACEN</name>
<dbReference type="HOGENOM" id="CLU_103337_0_0_11"/>
<dbReference type="AlphaFoldDB" id="A4FLX4"/>
<proteinExistence type="predicted"/>
<feature type="region of interest" description="Disordered" evidence="1">
    <location>
        <begin position="176"/>
        <end position="234"/>
    </location>
</feature>
<feature type="compositionally biased region" description="Low complexity" evidence="1">
    <location>
        <begin position="1"/>
        <end position="15"/>
    </location>
</feature>
<keyword evidence="2" id="KW-1133">Transmembrane helix</keyword>
<feature type="compositionally biased region" description="Pro residues" evidence="1">
    <location>
        <begin position="192"/>
        <end position="213"/>
    </location>
</feature>
<protein>
    <submittedName>
        <fullName evidence="3">Uncharacterized protein</fullName>
    </submittedName>
</protein>
<sequence>MTAPARSRTTASRASTTEREQSAKTKQPAKGKRTRSAAAERAYARREARRERSLREAPERRPSRQRQSAEQRRPRRVALPAAMLPERVAGSRLPLVVVSMSLLATGLVATLWLSIAAVSGSYRLQQGEAELTALNEQKERLMLDVNARNSTPALQRAAAAEGLVPAPQAAHLVTNPDGTVSVIGDPQAAEAPAPPPVQASPAPPQAGQPPAAPPQQAGHDPRQQAALVPAVEGR</sequence>
<organism evidence="3 4">
    <name type="scientific">Saccharopolyspora erythraea (strain ATCC 11635 / DSM 40517 / JCM 4748 / NBRC 13426 / NCIMB 8594 / NRRL 2338)</name>
    <dbReference type="NCBI Taxonomy" id="405948"/>
    <lineage>
        <taxon>Bacteria</taxon>
        <taxon>Bacillati</taxon>
        <taxon>Actinomycetota</taxon>
        <taxon>Actinomycetes</taxon>
        <taxon>Pseudonocardiales</taxon>
        <taxon>Pseudonocardiaceae</taxon>
        <taxon>Saccharopolyspora</taxon>
    </lineage>
</organism>
<evidence type="ECO:0000313" key="3">
    <source>
        <dbReference type="EMBL" id="CAM05049.1"/>
    </source>
</evidence>
<dbReference type="KEGG" id="sen:SACE_5865"/>